<keyword evidence="1" id="KW-0812">Transmembrane</keyword>
<organism evidence="2 3">
    <name type="scientific">[Clostridium] hylemonae DSM 15053</name>
    <dbReference type="NCBI Taxonomy" id="553973"/>
    <lineage>
        <taxon>Bacteria</taxon>
        <taxon>Bacillati</taxon>
        <taxon>Bacillota</taxon>
        <taxon>Clostridia</taxon>
        <taxon>Lachnospirales</taxon>
        <taxon>Lachnospiraceae</taxon>
    </lineage>
</organism>
<evidence type="ECO:0000313" key="2">
    <source>
        <dbReference type="EMBL" id="EEG75783.1"/>
    </source>
</evidence>
<protein>
    <recommendedName>
        <fullName evidence="4">DUF2752 domain-containing protein</fullName>
    </recommendedName>
</protein>
<reference evidence="2" key="1">
    <citation type="submission" date="2009-02" db="EMBL/GenBank/DDBJ databases">
        <authorList>
            <person name="Fulton L."/>
            <person name="Clifton S."/>
            <person name="Fulton B."/>
            <person name="Xu J."/>
            <person name="Minx P."/>
            <person name="Pepin K.H."/>
            <person name="Johnson M."/>
            <person name="Bhonagiri V."/>
            <person name="Nash W.E."/>
            <person name="Mardis E.R."/>
            <person name="Wilson R.K."/>
        </authorList>
    </citation>
    <scope>NUCLEOTIDE SEQUENCE [LARGE SCALE GENOMIC DNA]</scope>
    <source>
        <strain evidence="2">DSM 15053</strain>
    </source>
</reference>
<evidence type="ECO:0000313" key="3">
    <source>
        <dbReference type="Proteomes" id="UP000004893"/>
    </source>
</evidence>
<dbReference type="HOGENOM" id="CLU_098258_3_0_9"/>
<gene>
    <name evidence="2" type="ORF">CLOHYLEM_04141</name>
</gene>
<dbReference type="STRING" id="553973.CLOHYLEM_04141"/>
<evidence type="ECO:0008006" key="4">
    <source>
        <dbReference type="Google" id="ProtNLM"/>
    </source>
</evidence>
<reference evidence="2" key="2">
    <citation type="submission" date="2013-06" db="EMBL/GenBank/DDBJ databases">
        <title>Draft genome sequence of Clostridium hylemonae (DSM 15053).</title>
        <authorList>
            <person name="Sudarsanam P."/>
            <person name="Ley R."/>
            <person name="Guruge J."/>
            <person name="Turnbaugh P.J."/>
            <person name="Mahowald M."/>
            <person name="Liep D."/>
            <person name="Gordon J."/>
        </authorList>
    </citation>
    <scope>NUCLEOTIDE SEQUENCE</scope>
    <source>
        <strain evidence="2">DSM 15053</strain>
    </source>
</reference>
<proteinExistence type="predicted"/>
<accession>C0BWD6</accession>
<comment type="caution">
    <text evidence="2">The sequence shown here is derived from an EMBL/GenBank/DDBJ whole genome shotgun (WGS) entry which is preliminary data.</text>
</comment>
<dbReference type="RefSeq" id="WP_006441471.1">
    <property type="nucleotide sequence ID" value="NZ_CP036524.1"/>
</dbReference>
<feature type="transmembrane region" description="Helical" evidence="1">
    <location>
        <begin position="90"/>
        <end position="107"/>
    </location>
</feature>
<dbReference type="eggNOG" id="ENOG503305N">
    <property type="taxonomic scope" value="Bacteria"/>
</dbReference>
<keyword evidence="1" id="KW-1133">Transmembrane helix</keyword>
<keyword evidence="1" id="KW-0472">Membrane</keyword>
<dbReference type="OrthoDB" id="9815897at2"/>
<dbReference type="Pfam" id="PF10825">
    <property type="entry name" value="DUF2752"/>
    <property type="match status" value="1"/>
</dbReference>
<keyword evidence="3" id="KW-1185">Reference proteome</keyword>
<feature type="transmembrane region" description="Helical" evidence="1">
    <location>
        <begin position="5"/>
        <end position="24"/>
    </location>
</feature>
<dbReference type="InterPro" id="IPR021215">
    <property type="entry name" value="DUF2752"/>
</dbReference>
<feature type="transmembrane region" description="Helical" evidence="1">
    <location>
        <begin position="53"/>
        <end position="74"/>
    </location>
</feature>
<name>C0BWD6_9FIRM</name>
<dbReference type="Proteomes" id="UP000004893">
    <property type="component" value="Unassembled WGS sequence"/>
</dbReference>
<dbReference type="EMBL" id="ABYI02000005">
    <property type="protein sequence ID" value="EEG75783.1"/>
    <property type="molecule type" value="Genomic_DNA"/>
</dbReference>
<sequence>MKKNIIVRHIVIISGLFVLLLFIWRCPLEYLFGIPCPCCGMTRAFKSMARLDFAASFSYHPLFLPTGFAIWYIFHKDVLPERFRLKKKTARILGGVLLFLLLALYIYRVGFQPDGVIKIDLDDGLIFKIMRAIQGG</sequence>
<evidence type="ECO:0000256" key="1">
    <source>
        <dbReference type="SAM" id="Phobius"/>
    </source>
</evidence>
<dbReference type="AlphaFoldDB" id="C0BWD6"/>